<dbReference type="PANTHER" id="PTHR11241">
    <property type="entry name" value="DEOXYURIDINE 5'-TRIPHOSPHATE NUCLEOTIDOHYDROLASE"/>
    <property type="match status" value="1"/>
</dbReference>
<comment type="similarity">
    <text evidence="1">Belongs to the dUTPase family.</text>
</comment>
<dbReference type="NCBIfam" id="TIGR00576">
    <property type="entry name" value="dut"/>
    <property type="match status" value="1"/>
</dbReference>
<dbReference type="OrthoDB" id="12539at10239"/>
<sequence length="151" mass="16257">MVSSTQLSLAMELPYVKLSEHAFEPAYGSSGAAGLDLRSAYDYIVPRHDRTLIKTDIALQLPKDCYGRIAPRSGLALKHKIDIAAGVIDPDYTGNVGIVMVNNNDVDFVVMKGDRVAQLILERIHIATPKLVESLDVTERGGGGFGSTGTK</sequence>
<dbReference type="PANTHER" id="PTHR11241:SF0">
    <property type="entry name" value="DEOXYURIDINE 5'-TRIPHOSPHATE NUCLEOTIDOHYDROLASE"/>
    <property type="match status" value="1"/>
</dbReference>
<dbReference type="GO" id="GO:0004170">
    <property type="term" value="F:dUTP diphosphatase activity"/>
    <property type="evidence" value="ECO:0007669"/>
    <property type="project" value="UniProtKB-EC"/>
</dbReference>
<organism evidence="6 7">
    <name type="scientific">Spodoptera frugiperda granulovirus</name>
    <dbReference type="NCBI Taxonomy" id="307454"/>
    <lineage>
        <taxon>Viruses</taxon>
        <taxon>Viruses incertae sedis</taxon>
        <taxon>Naldaviricetes</taxon>
        <taxon>Lefavirales</taxon>
        <taxon>Baculoviridae</taxon>
        <taxon>Betabaculovirus</taxon>
        <taxon>Betabaculovirus spofrugiperdae</taxon>
    </lineage>
</organism>
<dbReference type="InterPro" id="IPR033704">
    <property type="entry name" value="dUTPase_trimeric"/>
</dbReference>
<dbReference type="NCBIfam" id="NF001862">
    <property type="entry name" value="PRK00601.1"/>
    <property type="match status" value="1"/>
</dbReference>
<keyword evidence="4" id="KW-0546">Nucleotide metabolism</keyword>
<dbReference type="SUPFAM" id="SSF51283">
    <property type="entry name" value="dUTPase-like"/>
    <property type="match status" value="1"/>
</dbReference>
<feature type="domain" description="dUTPase-like" evidence="5">
    <location>
        <begin position="25"/>
        <end position="149"/>
    </location>
</feature>
<keyword evidence="7" id="KW-1185">Reference proteome</keyword>
<dbReference type="GeneID" id="23632050"/>
<evidence type="ECO:0000313" key="6">
    <source>
        <dbReference type="EMBL" id="AJK91709.1"/>
    </source>
</evidence>
<dbReference type="GO" id="GO:0006226">
    <property type="term" value="P:dUMP biosynthetic process"/>
    <property type="evidence" value="ECO:0007669"/>
    <property type="project" value="InterPro"/>
</dbReference>
<dbReference type="InterPro" id="IPR029054">
    <property type="entry name" value="dUTPase-like"/>
</dbReference>
<evidence type="ECO:0000259" key="5">
    <source>
        <dbReference type="Pfam" id="PF00692"/>
    </source>
</evidence>
<evidence type="ECO:0000256" key="2">
    <source>
        <dbReference type="ARBA" id="ARBA00012379"/>
    </source>
</evidence>
<dbReference type="GO" id="GO:0000287">
    <property type="term" value="F:magnesium ion binding"/>
    <property type="evidence" value="ECO:0007669"/>
    <property type="project" value="InterPro"/>
</dbReference>
<dbReference type="Proteomes" id="UP000201335">
    <property type="component" value="Segment"/>
</dbReference>
<protein>
    <recommendedName>
        <fullName evidence="2">dUTP diphosphatase</fullName>
        <ecNumber evidence="2">3.6.1.23</ecNumber>
    </recommendedName>
</protein>
<name>A0A0C5AS30_9BBAC</name>
<evidence type="ECO:0000256" key="1">
    <source>
        <dbReference type="ARBA" id="ARBA00006581"/>
    </source>
</evidence>
<dbReference type="RefSeq" id="YP_009121833.1">
    <property type="nucleotide sequence ID" value="NC_026511.1"/>
</dbReference>
<dbReference type="KEGG" id="vg:23632050"/>
<proteinExistence type="inferred from homology"/>
<reference evidence="6 7" key="1">
    <citation type="journal article" date="2015" name="Viruses">
        <title>The complete sequence of the first Spodoptera frugiperda Betabaculovirus genome: a natural multiple recombinant virus.</title>
        <authorList>
            <person name="Cuartas P.E."/>
            <person name="Barrera G.P."/>
            <person name="Belaich M.N."/>
            <person name="Barreto E."/>
            <person name="Ghiringhelli P.D."/>
            <person name="Villamizar L.F."/>
        </authorList>
    </citation>
    <scope>NUCLEOTIDE SEQUENCE [LARGE SCALE GENOMIC DNA]</scope>
    <source>
        <strain evidence="6">VG008</strain>
    </source>
</reference>
<dbReference type="Pfam" id="PF00692">
    <property type="entry name" value="dUTPase"/>
    <property type="match status" value="1"/>
</dbReference>
<dbReference type="InterPro" id="IPR036157">
    <property type="entry name" value="dUTPase-like_sf"/>
</dbReference>
<dbReference type="CDD" id="cd07557">
    <property type="entry name" value="trimeric_dUTPase"/>
    <property type="match status" value="1"/>
</dbReference>
<evidence type="ECO:0000256" key="3">
    <source>
        <dbReference type="ARBA" id="ARBA00022801"/>
    </source>
</evidence>
<dbReference type="Gene3D" id="2.70.40.10">
    <property type="match status" value="1"/>
</dbReference>
<dbReference type="GO" id="GO:0046081">
    <property type="term" value="P:dUTP catabolic process"/>
    <property type="evidence" value="ECO:0007669"/>
    <property type="project" value="InterPro"/>
</dbReference>
<evidence type="ECO:0000313" key="7">
    <source>
        <dbReference type="Proteomes" id="UP000201335"/>
    </source>
</evidence>
<dbReference type="EMBL" id="KM371112">
    <property type="protein sequence ID" value="AJK91709.1"/>
    <property type="molecule type" value="Genomic_DNA"/>
</dbReference>
<accession>A0A0C5AS30</accession>
<evidence type="ECO:0000256" key="4">
    <source>
        <dbReference type="ARBA" id="ARBA00023080"/>
    </source>
</evidence>
<dbReference type="InterPro" id="IPR008181">
    <property type="entry name" value="dUTPase"/>
</dbReference>
<keyword evidence="3" id="KW-0378">Hydrolase</keyword>
<dbReference type="EC" id="3.6.1.23" evidence="2"/>